<name>A0A2S8JDG2_RHOOP</name>
<comment type="cofactor">
    <cofactor evidence="1">
        <name>thiamine diphosphate</name>
        <dbReference type="ChEBI" id="CHEBI:58937"/>
    </cofactor>
</comment>
<dbReference type="AlphaFoldDB" id="A0A2S8JDG2"/>
<keyword evidence="9" id="KW-0028">Amino-acid biosynthesis</keyword>
<gene>
    <name evidence="15" type="ORF">C5613_09535</name>
</gene>
<dbReference type="InterPro" id="IPR000399">
    <property type="entry name" value="TPP-bd_CS"/>
</dbReference>
<dbReference type="GO" id="GO:0003984">
    <property type="term" value="F:acetolactate synthase activity"/>
    <property type="evidence" value="ECO:0007669"/>
    <property type="project" value="UniProtKB-EC"/>
</dbReference>
<evidence type="ECO:0000256" key="6">
    <source>
        <dbReference type="ARBA" id="ARBA00022630"/>
    </source>
</evidence>
<dbReference type="UniPathway" id="UPA00047">
    <property type="reaction ID" value="UER00055"/>
</dbReference>
<dbReference type="GO" id="GO:0050660">
    <property type="term" value="F:flavin adenine dinucleotide binding"/>
    <property type="evidence" value="ECO:0007669"/>
    <property type="project" value="TreeGrafter"/>
</dbReference>
<keyword evidence="6" id="KW-0285">Flavoprotein</keyword>
<dbReference type="InterPro" id="IPR012000">
    <property type="entry name" value="Thiamin_PyroP_enz_cen_dom"/>
</dbReference>
<dbReference type="CDD" id="cd07035">
    <property type="entry name" value="TPP_PYR_POX_like"/>
    <property type="match status" value="1"/>
</dbReference>
<dbReference type="SUPFAM" id="SSF52518">
    <property type="entry name" value="Thiamin diphosphate-binding fold (THDP-binding)"/>
    <property type="match status" value="2"/>
</dbReference>
<dbReference type="RefSeq" id="WP_105414108.1">
    <property type="nucleotide sequence ID" value="NZ_PUIO01000009.1"/>
</dbReference>
<keyword evidence="9" id="KW-0100">Branched-chain amino acid biosynthesis</keyword>
<dbReference type="PANTHER" id="PTHR18968:SF13">
    <property type="entry name" value="ACETOLACTATE SYNTHASE CATALYTIC SUBUNIT, MITOCHONDRIAL"/>
    <property type="match status" value="1"/>
</dbReference>
<protein>
    <recommendedName>
        <fullName evidence="5">acetolactate synthase</fullName>
        <ecNumber evidence="5">2.2.1.6</ecNumber>
    </recommendedName>
</protein>
<dbReference type="Pfam" id="PF02775">
    <property type="entry name" value="TPP_enzyme_C"/>
    <property type="match status" value="1"/>
</dbReference>
<sequence length="576" mass="60728">MSEQPPRPSLAVAEAVAAALQRHGVTVIFGQSLPSALMLAAPKFGIRQLAYRTENAAGTMADGYARISNTISVVAAQNGPAATLLVPPLAEATKASVPVLALVQDVPRGNRDRNAFQEFDHTDLFRSCSKWLRVLDDPARVDDYVDMAITAATSGRPGPAVLMLPRDVLLETAVDAGRRTAILGRFPLDPVRPAAERIDEAADAIAAAERPLIVAGGGVHLSGAADILAALQERASLPVATTNMGKGSVDERHPLSVGVVGNYMGPTGATHHLRSMVTDADLIVLVGTRTNENGTDAWSLISEGTQLVHIDVDSNEVGRNYEAIRVVGDARLALADLLEALEDRDLGKRQAGEASVRQQIAEARVLHKNAVNELVTPAAGLVRPELVAHEVNKLLEDGETIVTADASYSSIWMGNYLRARRPGQRFLSPRGLAGLGWGMPLALGAKAARPDATVLCLTGDGGFGHVWSEFETAVRENLPVVVVLLNNGILGFQKHVELVQFGEYTGAVNFAAVDHAAIATACGADGIRVTDAHEVGDALAKAVASGKPTLVEIICDPHAYPPITGWGGVSDEVMSQ</sequence>
<comment type="pathway">
    <text evidence="3">Amino-acid biosynthesis; L-valine biosynthesis; L-valine from pyruvate: step 1/4.</text>
</comment>
<evidence type="ECO:0000256" key="11">
    <source>
        <dbReference type="RuleBase" id="RU362132"/>
    </source>
</evidence>
<dbReference type="UniPathway" id="UPA00049">
    <property type="reaction ID" value="UER00059"/>
</dbReference>
<evidence type="ECO:0000256" key="5">
    <source>
        <dbReference type="ARBA" id="ARBA00013145"/>
    </source>
</evidence>
<evidence type="ECO:0000259" key="12">
    <source>
        <dbReference type="Pfam" id="PF00205"/>
    </source>
</evidence>
<dbReference type="GO" id="GO:0000287">
    <property type="term" value="F:magnesium ion binding"/>
    <property type="evidence" value="ECO:0007669"/>
    <property type="project" value="InterPro"/>
</dbReference>
<comment type="pathway">
    <text evidence="2">Amino-acid biosynthesis; L-isoleucine biosynthesis; L-isoleucine from 2-oxobutanoate: step 1/4.</text>
</comment>
<evidence type="ECO:0000256" key="9">
    <source>
        <dbReference type="ARBA" id="ARBA00023304"/>
    </source>
</evidence>
<dbReference type="GO" id="GO:0009099">
    <property type="term" value="P:L-valine biosynthetic process"/>
    <property type="evidence" value="ECO:0007669"/>
    <property type="project" value="UniProtKB-UniPathway"/>
</dbReference>
<dbReference type="Proteomes" id="UP000239290">
    <property type="component" value="Unassembled WGS sequence"/>
</dbReference>
<evidence type="ECO:0000256" key="7">
    <source>
        <dbReference type="ARBA" id="ARBA00022827"/>
    </source>
</evidence>
<evidence type="ECO:0000259" key="14">
    <source>
        <dbReference type="Pfam" id="PF02776"/>
    </source>
</evidence>
<evidence type="ECO:0000313" key="16">
    <source>
        <dbReference type="Proteomes" id="UP000239290"/>
    </source>
</evidence>
<dbReference type="NCBIfam" id="NF004772">
    <property type="entry name" value="PRK06112.1"/>
    <property type="match status" value="1"/>
</dbReference>
<proteinExistence type="inferred from homology"/>
<dbReference type="EMBL" id="PUIO01000009">
    <property type="protein sequence ID" value="PQP25088.1"/>
    <property type="molecule type" value="Genomic_DNA"/>
</dbReference>
<dbReference type="InterPro" id="IPR012001">
    <property type="entry name" value="Thiamin_PyroP_enz_TPP-bd_dom"/>
</dbReference>
<feature type="domain" description="Thiamine pyrophosphate enzyme central" evidence="12">
    <location>
        <begin position="198"/>
        <end position="337"/>
    </location>
</feature>
<keyword evidence="7" id="KW-0274">FAD</keyword>
<dbReference type="InterPro" id="IPR029035">
    <property type="entry name" value="DHS-like_NAD/FAD-binding_dom"/>
</dbReference>
<comment type="caution">
    <text evidence="15">The sequence shown here is derived from an EMBL/GenBank/DDBJ whole genome shotgun (WGS) entry which is preliminary data.</text>
</comment>
<comment type="similarity">
    <text evidence="4 11">Belongs to the TPP enzyme family.</text>
</comment>
<dbReference type="InterPro" id="IPR029061">
    <property type="entry name" value="THDP-binding"/>
</dbReference>
<dbReference type="GO" id="GO:0005948">
    <property type="term" value="C:acetolactate synthase complex"/>
    <property type="evidence" value="ECO:0007669"/>
    <property type="project" value="TreeGrafter"/>
</dbReference>
<evidence type="ECO:0000256" key="2">
    <source>
        <dbReference type="ARBA" id="ARBA00004974"/>
    </source>
</evidence>
<evidence type="ECO:0000259" key="13">
    <source>
        <dbReference type="Pfam" id="PF02775"/>
    </source>
</evidence>
<dbReference type="CDD" id="cd00568">
    <property type="entry name" value="TPP_enzymes"/>
    <property type="match status" value="1"/>
</dbReference>
<feature type="domain" description="Thiamine pyrophosphate enzyme TPP-binding" evidence="13">
    <location>
        <begin position="406"/>
        <end position="553"/>
    </location>
</feature>
<dbReference type="GO" id="GO:0009097">
    <property type="term" value="P:isoleucine biosynthetic process"/>
    <property type="evidence" value="ECO:0007669"/>
    <property type="project" value="UniProtKB-UniPathway"/>
</dbReference>
<dbReference type="PANTHER" id="PTHR18968">
    <property type="entry name" value="THIAMINE PYROPHOSPHATE ENZYMES"/>
    <property type="match status" value="1"/>
</dbReference>
<accession>A0A2S8JDG2</accession>
<evidence type="ECO:0000256" key="8">
    <source>
        <dbReference type="ARBA" id="ARBA00023052"/>
    </source>
</evidence>
<dbReference type="Gene3D" id="3.40.50.970">
    <property type="match status" value="2"/>
</dbReference>
<evidence type="ECO:0000313" key="15">
    <source>
        <dbReference type="EMBL" id="PQP25088.1"/>
    </source>
</evidence>
<keyword evidence="8 11" id="KW-0786">Thiamine pyrophosphate</keyword>
<evidence type="ECO:0000256" key="1">
    <source>
        <dbReference type="ARBA" id="ARBA00001964"/>
    </source>
</evidence>
<dbReference type="InterPro" id="IPR011766">
    <property type="entry name" value="TPP_enzyme_TPP-bd"/>
</dbReference>
<feature type="domain" description="Thiamine pyrophosphate enzyme N-terminal TPP-binding" evidence="14">
    <location>
        <begin position="12"/>
        <end position="123"/>
    </location>
</feature>
<dbReference type="Pfam" id="PF00205">
    <property type="entry name" value="TPP_enzyme_M"/>
    <property type="match status" value="1"/>
</dbReference>
<dbReference type="SUPFAM" id="SSF52467">
    <property type="entry name" value="DHS-like NAD/FAD-binding domain"/>
    <property type="match status" value="1"/>
</dbReference>
<dbReference type="Gene3D" id="3.40.50.1220">
    <property type="entry name" value="TPP-binding domain"/>
    <property type="match status" value="1"/>
</dbReference>
<dbReference type="PROSITE" id="PS00187">
    <property type="entry name" value="TPP_ENZYMES"/>
    <property type="match status" value="1"/>
</dbReference>
<reference evidence="16" key="1">
    <citation type="submission" date="2018-02" db="EMBL/GenBank/DDBJ databases">
        <title>Draft genome sequencing of Rhodococcus opacus KU647198.</title>
        <authorList>
            <person name="Zheng B.-X."/>
        </authorList>
    </citation>
    <scope>NUCLEOTIDE SEQUENCE [LARGE SCALE GENOMIC DNA]</scope>
    <source>
        <strain evidence="16">04-OD7</strain>
    </source>
</reference>
<evidence type="ECO:0000256" key="3">
    <source>
        <dbReference type="ARBA" id="ARBA00005025"/>
    </source>
</evidence>
<dbReference type="InterPro" id="IPR045229">
    <property type="entry name" value="TPP_enz"/>
</dbReference>
<dbReference type="GO" id="GO:0030976">
    <property type="term" value="F:thiamine pyrophosphate binding"/>
    <property type="evidence" value="ECO:0007669"/>
    <property type="project" value="InterPro"/>
</dbReference>
<evidence type="ECO:0000256" key="4">
    <source>
        <dbReference type="ARBA" id="ARBA00007812"/>
    </source>
</evidence>
<dbReference type="Pfam" id="PF02776">
    <property type="entry name" value="TPP_enzyme_N"/>
    <property type="match status" value="1"/>
</dbReference>
<organism evidence="15 16">
    <name type="scientific">Rhodococcus opacus</name>
    <name type="common">Nocardia opaca</name>
    <dbReference type="NCBI Taxonomy" id="37919"/>
    <lineage>
        <taxon>Bacteria</taxon>
        <taxon>Bacillati</taxon>
        <taxon>Actinomycetota</taxon>
        <taxon>Actinomycetes</taxon>
        <taxon>Mycobacteriales</taxon>
        <taxon>Nocardiaceae</taxon>
        <taxon>Rhodococcus</taxon>
    </lineage>
</organism>
<evidence type="ECO:0000256" key="10">
    <source>
        <dbReference type="ARBA" id="ARBA00048670"/>
    </source>
</evidence>
<dbReference type="EC" id="2.2.1.6" evidence="5"/>
<comment type="catalytic activity">
    <reaction evidence="10">
        <text>2 pyruvate + H(+) = (2S)-2-acetolactate + CO2</text>
        <dbReference type="Rhea" id="RHEA:25249"/>
        <dbReference type="ChEBI" id="CHEBI:15361"/>
        <dbReference type="ChEBI" id="CHEBI:15378"/>
        <dbReference type="ChEBI" id="CHEBI:16526"/>
        <dbReference type="ChEBI" id="CHEBI:58476"/>
        <dbReference type="EC" id="2.2.1.6"/>
    </reaction>
</comment>